<keyword evidence="3" id="KW-1185">Reference proteome</keyword>
<reference evidence="2 3" key="1">
    <citation type="journal article" date="2009" name="Stand. Genomic Sci.">
        <title>Complete genome sequence of Stackebrandtia nassauensis type strain (LLR-40K-21).</title>
        <authorList>
            <person name="Munk C."/>
            <person name="Lapidus A."/>
            <person name="Copeland A."/>
            <person name="Jando M."/>
            <person name="Mayilraj S."/>
            <person name="Glavina Del Rio T."/>
            <person name="Nolan M."/>
            <person name="Chen F."/>
            <person name="Lucas S."/>
            <person name="Tice H."/>
            <person name="Cheng J.F."/>
            <person name="Han C."/>
            <person name="Detter J.C."/>
            <person name="Bruce D."/>
            <person name="Goodwin L."/>
            <person name="Chain P."/>
            <person name="Pitluck S."/>
            <person name="Goker M."/>
            <person name="Ovchinikova G."/>
            <person name="Pati A."/>
            <person name="Ivanova N."/>
            <person name="Mavromatis K."/>
            <person name="Chen A."/>
            <person name="Palaniappan K."/>
            <person name="Land M."/>
            <person name="Hauser L."/>
            <person name="Chang Y.J."/>
            <person name="Jeffries C.D."/>
            <person name="Bristow J."/>
            <person name="Eisen J.A."/>
            <person name="Markowitz V."/>
            <person name="Hugenholtz P."/>
            <person name="Kyrpides N.C."/>
            <person name="Klenk H.P."/>
        </authorList>
    </citation>
    <scope>NUCLEOTIDE SEQUENCE [LARGE SCALE GENOMIC DNA]</scope>
    <source>
        <strain evidence="3">DSM 44728 / CIP 108903 / NRRL B-16338 / NBRC 102104 / LLR-40K-21</strain>
    </source>
</reference>
<dbReference type="KEGG" id="sna:Snas_1522"/>
<gene>
    <name evidence="2" type="ordered locus">Snas_1522</name>
</gene>
<evidence type="ECO:0000256" key="1">
    <source>
        <dbReference type="SAM" id="Phobius"/>
    </source>
</evidence>
<dbReference type="PANTHER" id="PTHR36844:SF1">
    <property type="entry name" value="PROTEASE PRSW"/>
    <property type="match status" value="1"/>
</dbReference>
<feature type="transmembrane region" description="Helical" evidence="1">
    <location>
        <begin position="194"/>
        <end position="218"/>
    </location>
</feature>
<feature type="transmembrane region" description="Helical" evidence="1">
    <location>
        <begin position="225"/>
        <end position="246"/>
    </location>
</feature>
<feature type="transmembrane region" description="Helical" evidence="1">
    <location>
        <begin position="154"/>
        <end position="174"/>
    </location>
</feature>
<dbReference type="Proteomes" id="UP000000844">
    <property type="component" value="Chromosome"/>
</dbReference>
<dbReference type="Pfam" id="PF13367">
    <property type="entry name" value="PrsW-protease"/>
    <property type="match status" value="1"/>
</dbReference>
<accession>D3PW69</accession>
<evidence type="ECO:0000313" key="3">
    <source>
        <dbReference type="Proteomes" id="UP000000844"/>
    </source>
</evidence>
<proteinExistence type="predicted"/>
<organism evidence="2 3">
    <name type="scientific">Stackebrandtia nassauensis (strain DSM 44728 / CIP 108903 / NRRL B-16338 / NBRC 102104 / LLR-40K-21)</name>
    <dbReference type="NCBI Taxonomy" id="446470"/>
    <lineage>
        <taxon>Bacteria</taxon>
        <taxon>Bacillati</taxon>
        <taxon>Actinomycetota</taxon>
        <taxon>Actinomycetes</taxon>
        <taxon>Glycomycetales</taxon>
        <taxon>Glycomycetaceae</taxon>
        <taxon>Stackebrandtia</taxon>
    </lineage>
</organism>
<dbReference type="STRING" id="446470.Snas_1522"/>
<dbReference type="InterPro" id="IPR026898">
    <property type="entry name" value="PrsW"/>
</dbReference>
<dbReference type="HOGENOM" id="CLU_056942_0_0_11"/>
<sequence>MTGQVLAGRGSGRVFTQPQRPMYWVYVGLFAFGAFKMGTELSRFAELTPTALLISVLANGVLAFVVIKLINWLDLFGRLSVPLMAAAFGWGAVVATTVAAHANDLLTNVLATLGVTDWGIALAAATNEETLKLLGVVAVAVIGRRHIRRPMDGLVLGMMCGLGFEVVENLLYGVQTAITDVNSDISAAIVTNGARLVLGVGGHVMYTGIAGLGVGYFLTRQDRPAATRFAVAVGTFALAWVLHFLWDAPIGDGVSLGALVKYLVQLVAFFLLYRFAARWDWASFTATMSEQPSTVITSDELASMRTLTRRRRARSRARKEAGRAAGKRLRRLQEFQLGYAIALNHSSEPQHDPAVRTRWEDINEIRAEDHHQRV</sequence>
<feature type="transmembrane region" description="Helical" evidence="1">
    <location>
        <begin position="120"/>
        <end position="142"/>
    </location>
</feature>
<dbReference type="EMBL" id="CP001778">
    <property type="protein sequence ID" value="ADD41226.1"/>
    <property type="molecule type" value="Genomic_DNA"/>
</dbReference>
<protein>
    <submittedName>
        <fullName evidence="2">Membrane protein-like protein</fullName>
    </submittedName>
</protein>
<feature type="transmembrane region" description="Helical" evidence="1">
    <location>
        <begin position="50"/>
        <end position="67"/>
    </location>
</feature>
<keyword evidence="1" id="KW-1133">Transmembrane helix</keyword>
<dbReference type="PANTHER" id="PTHR36844">
    <property type="entry name" value="PROTEASE PRSW"/>
    <property type="match status" value="1"/>
</dbReference>
<dbReference type="RefSeq" id="WP_013016797.1">
    <property type="nucleotide sequence ID" value="NC_013947.1"/>
</dbReference>
<evidence type="ECO:0000313" key="2">
    <source>
        <dbReference type="EMBL" id="ADD41226.1"/>
    </source>
</evidence>
<dbReference type="AlphaFoldDB" id="D3PW69"/>
<feature type="transmembrane region" description="Helical" evidence="1">
    <location>
        <begin position="21"/>
        <end position="38"/>
    </location>
</feature>
<feature type="transmembrane region" description="Helical" evidence="1">
    <location>
        <begin position="258"/>
        <end position="276"/>
    </location>
</feature>
<feature type="transmembrane region" description="Helical" evidence="1">
    <location>
        <begin position="79"/>
        <end position="100"/>
    </location>
</feature>
<name>D3PW69_STANL</name>
<keyword evidence="1" id="KW-0472">Membrane</keyword>
<dbReference type="GO" id="GO:0008233">
    <property type="term" value="F:peptidase activity"/>
    <property type="evidence" value="ECO:0007669"/>
    <property type="project" value="InterPro"/>
</dbReference>
<dbReference type="eggNOG" id="COG2339">
    <property type="taxonomic scope" value="Bacteria"/>
</dbReference>
<keyword evidence="1" id="KW-0812">Transmembrane</keyword>